<dbReference type="STRING" id="299262.BWR18_16130"/>
<dbReference type="GO" id="GO:0040029">
    <property type="term" value="P:epigenetic regulation of gene expression"/>
    <property type="evidence" value="ECO:0007669"/>
    <property type="project" value="TreeGrafter"/>
</dbReference>
<dbReference type="KEGG" id="tom:BWR18_16130"/>
<dbReference type="InterPro" id="IPR023801">
    <property type="entry name" value="His_deacetylse_dom"/>
</dbReference>
<evidence type="ECO:0000256" key="1">
    <source>
        <dbReference type="ARBA" id="ARBA00005947"/>
    </source>
</evidence>
<organism evidence="3 4">
    <name type="scientific">Tateyamaria omphalii</name>
    <dbReference type="NCBI Taxonomy" id="299262"/>
    <lineage>
        <taxon>Bacteria</taxon>
        <taxon>Pseudomonadati</taxon>
        <taxon>Pseudomonadota</taxon>
        <taxon>Alphaproteobacteria</taxon>
        <taxon>Rhodobacterales</taxon>
        <taxon>Roseobacteraceae</taxon>
        <taxon>Tateyamaria</taxon>
    </lineage>
</organism>
<accession>A0A1P8MYF5</accession>
<reference evidence="3 4" key="1">
    <citation type="submission" date="2017-01" db="EMBL/GenBank/DDBJ databases">
        <title>Complete genome of Tateyamaria omphalii DOK1-4 isolated from seawater in Dokdo.</title>
        <authorList>
            <person name="Kim J.H."/>
            <person name="Chi W.-J."/>
        </authorList>
    </citation>
    <scope>NUCLEOTIDE SEQUENCE [LARGE SCALE GENOMIC DNA]</scope>
    <source>
        <strain evidence="3 4">DOK1-4</strain>
    </source>
</reference>
<dbReference type="PRINTS" id="PR01270">
    <property type="entry name" value="HDASUPER"/>
</dbReference>
<dbReference type="Proteomes" id="UP000186336">
    <property type="component" value="Chromosome"/>
</dbReference>
<dbReference type="CDD" id="cd11599">
    <property type="entry name" value="HDAC_classII_2"/>
    <property type="match status" value="1"/>
</dbReference>
<dbReference type="InterPro" id="IPR023696">
    <property type="entry name" value="Ureohydrolase_dom_sf"/>
</dbReference>
<dbReference type="RefSeq" id="WP_076629470.1">
    <property type="nucleotide sequence ID" value="NZ_CP019312.1"/>
</dbReference>
<dbReference type="PANTHER" id="PTHR10625:SF10">
    <property type="entry name" value="HISTONE DEACETYLASE HDAC1"/>
    <property type="match status" value="1"/>
</dbReference>
<dbReference type="OrthoDB" id="9808367at2"/>
<evidence type="ECO:0000259" key="2">
    <source>
        <dbReference type="Pfam" id="PF00850"/>
    </source>
</evidence>
<name>A0A1P8MYF5_9RHOB</name>
<comment type="similarity">
    <text evidence="1">Belongs to the histone deacetylase family.</text>
</comment>
<keyword evidence="4" id="KW-1185">Reference proteome</keyword>
<dbReference type="Pfam" id="PF00850">
    <property type="entry name" value="Hist_deacetyl"/>
    <property type="match status" value="1"/>
</dbReference>
<dbReference type="InterPro" id="IPR000286">
    <property type="entry name" value="HDACs"/>
</dbReference>
<dbReference type="AlphaFoldDB" id="A0A1P8MYF5"/>
<evidence type="ECO:0000313" key="3">
    <source>
        <dbReference type="EMBL" id="APX13038.1"/>
    </source>
</evidence>
<sequence length="312" mass="33733">MSTALLTHRDGLLHVTPPGMPEQEARLDYIQRALADLDLIRVDPPIADDASIALCHPQDYIDFVRSKVPTDGFAGLDRETDAETFLSPTSYNAVWRAAGGAVKAVDMVLDDEVQNAFVAMRPPGHHAEQSLPMGFCIFGNVAIAAKHALEVHGLERVAVVDFDVHHGNGTQALLQDDPRALVVTSQQIPLWPGTGQASDRGPHGTVLNIPLAPHTDSTHAIAEYERQVIPALIKHQPELILISAGFDAHQDDPLAQLNWTADTYTTLTDMLTQTAQDVCKGRVVSVLEGGYDLDALAACARAHVQSLMKATQ</sequence>
<feature type="domain" description="Histone deacetylase" evidence="2">
    <location>
        <begin position="21"/>
        <end position="306"/>
    </location>
</feature>
<dbReference type="PANTHER" id="PTHR10625">
    <property type="entry name" value="HISTONE DEACETYLASE HDAC1-RELATED"/>
    <property type="match status" value="1"/>
</dbReference>
<proteinExistence type="inferred from homology"/>
<evidence type="ECO:0000313" key="4">
    <source>
        <dbReference type="Proteomes" id="UP000186336"/>
    </source>
</evidence>
<dbReference type="EMBL" id="CP019312">
    <property type="protein sequence ID" value="APX13038.1"/>
    <property type="molecule type" value="Genomic_DNA"/>
</dbReference>
<gene>
    <name evidence="3" type="ORF">BWR18_16130</name>
</gene>
<dbReference type="SUPFAM" id="SSF52768">
    <property type="entry name" value="Arginase/deacetylase"/>
    <property type="match status" value="1"/>
</dbReference>
<dbReference type="Gene3D" id="3.40.800.20">
    <property type="entry name" value="Histone deacetylase domain"/>
    <property type="match status" value="1"/>
</dbReference>
<dbReference type="InterPro" id="IPR037138">
    <property type="entry name" value="His_deacetylse_dom_sf"/>
</dbReference>
<protein>
    <submittedName>
        <fullName evidence="3">Acetoin utilization protein</fullName>
    </submittedName>
</protein>
<dbReference type="GO" id="GO:0004407">
    <property type="term" value="F:histone deacetylase activity"/>
    <property type="evidence" value="ECO:0007669"/>
    <property type="project" value="TreeGrafter"/>
</dbReference>